<accession>A0A836H514</accession>
<comment type="caution">
    <text evidence="1">The sequence shown here is derived from an EMBL/GenBank/DDBJ whole genome shotgun (WGS) entry which is preliminary data.</text>
</comment>
<dbReference type="GeneID" id="92358791"/>
<organism evidence="1 2">
    <name type="scientific">Leishmania orientalis</name>
    <dbReference type="NCBI Taxonomy" id="2249476"/>
    <lineage>
        <taxon>Eukaryota</taxon>
        <taxon>Discoba</taxon>
        <taxon>Euglenozoa</taxon>
        <taxon>Kinetoplastea</taxon>
        <taxon>Metakinetoplastina</taxon>
        <taxon>Trypanosomatida</taxon>
        <taxon>Trypanosomatidae</taxon>
        <taxon>Leishmaniinae</taxon>
        <taxon>Leishmania</taxon>
    </lineage>
</organism>
<evidence type="ECO:0000313" key="2">
    <source>
        <dbReference type="Proteomes" id="UP000674143"/>
    </source>
</evidence>
<name>A0A836H514_9TRYP</name>
<reference evidence="2" key="1">
    <citation type="journal article" date="2021" name="Microbiol. Resour. Announc.">
        <title>LGAAP: Leishmaniinae Genome Assembly and Annotation Pipeline.</title>
        <authorList>
            <person name="Almutairi H."/>
            <person name="Urbaniak M.D."/>
            <person name="Bates M.D."/>
            <person name="Jariyapan N."/>
            <person name="Kwakye-Nuako G."/>
            <person name="Thomaz-Soccol V."/>
            <person name="Al-Salem W.S."/>
            <person name="Dillon R.J."/>
            <person name="Bates P.A."/>
            <person name="Gatherer D."/>
        </authorList>
    </citation>
    <scope>NUCLEOTIDE SEQUENCE [LARGE SCALE GENOMIC DNA]</scope>
</reference>
<dbReference type="Proteomes" id="UP000674143">
    <property type="component" value="Unassembled WGS sequence"/>
</dbReference>
<gene>
    <name evidence="1" type="ORF">LSCM4_02837</name>
</gene>
<evidence type="ECO:0000313" key="1">
    <source>
        <dbReference type="EMBL" id="KAG5470143.1"/>
    </source>
</evidence>
<proteinExistence type="predicted"/>
<reference evidence="2" key="2">
    <citation type="journal article" date="2021" name="Sci. Data">
        <title>Chromosome-scale genome sequencing, assembly and annotation of six genomes from subfamily Leishmaniinae.</title>
        <authorList>
            <person name="Almutairi H."/>
            <person name="Urbaniak M.D."/>
            <person name="Bates M.D."/>
            <person name="Jariyapan N."/>
            <person name="Kwakye-Nuako G."/>
            <person name="Thomaz Soccol V."/>
            <person name="Al-Salem W.S."/>
            <person name="Dillon R.J."/>
            <person name="Bates P.A."/>
            <person name="Gatherer D."/>
        </authorList>
    </citation>
    <scope>NUCLEOTIDE SEQUENCE [LARGE SCALE GENOMIC DNA]</scope>
</reference>
<dbReference type="AlphaFoldDB" id="A0A836H514"/>
<dbReference type="EMBL" id="JAFHLR010000032">
    <property type="protein sequence ID" value="KAG5470143.1"/>
    <property type="molecule type" value="Genomic_DNA"/>
</dbReference>
<sequence>MAALKHANAFAEVTSLLACGGDYVKKGTQTLSVPSVYATLDALERLWQTQRVQQHLSDGGLAQGLRHYHAVYEASARCVPLSAVRWEQWLAGLSEPGARSPMSPGTNVSSSTRSPQVQRVQTELIASYWLLYRRLCWGSGGAAKAGLAAVLEEASSAASLLPSVVTTNGAPRLVELEAALATPLQAFARVAGESAHLFAVYPLIGVVERRWLNEVVLSALGESAEPVVEVLVRRTFKRDLRVPSVALPDLLHEYEEDEVDGKKVKDLVALGQATLRSSWMRAASSLHALKAGVPDRAGPAAVSATPDASSRACSTRLTELEEDLLKVLAKVPKGQGYLPALGLLMQRLIEENREGCACAGPWHGLNGSQTQFYLHLLHQWFAMYVNSNHRWTVSNMFAAPDDADLWMFLLDRHSVCLTWALLPELPTWQNPTACTRVEARLSYLNGLAVRVDKLRAIFYSVVHCTQLYQAAAAAFTTKEKLNARLKTAAAAAHSWMKEVGVETFCRALLNDLLDAIAHWEEAQGERDPRVQQRALMVEAELKLVLYDTMTMLQCPERSTERLEKLVEVALDTFDVWGAPEREASGCTRREHEDLALPIVGIVGRCVHRISATLRRDIAAATPVTEAQASLYRKVVRWLKRGIGATASIGGDPSALWDEWISLVSIPIPSAEHPSSGGLAGAGYTPALLGYAVPSTTRGGSFRRTAASGGLDDLCWERRTVAKAVRRALETGTNVDGSGGDDAAFLIDTARSGEEELGQQPFKRARVE</sequence>
<dbReference type="RefSeq" id="XP_067060409.1">
    <property type="nucleotide sequence ID" value="XM_067204857.1"/>
</dbReference>
<keyword evidence="2" id="KW-1185">Reference proteome</keyword>
<protein>
    <submittedName>
        <fullName evidence="1">Uncharacterized protein</fullName>
    </submittedName>
</protein>
<dbReference type="KEGG" id="loi:92358791"/>